<dbReference type="InterPro" id="IPR028082">
    <property type="entry name" value="Peripla_BP_I"/>
</dbReference>
<dbReference type="GO" id="GO:0003700">
    <property type="term" value="F:DNA-binding transcription factor activity"/>
    <property type="evidence" value="ECO:0007669"/>
    <property type="project" value="InterPro"/>
</dbReference>
<proteinExistence type="predicted"/>
<dbReference type="AlphaFoldDB" id="A0A6L5XGU6"/>
<dbReference type="InterPro" id="IPR018060">
    <property type="entry name" value="HTH_AraC"/>
</dbReference>
<dbReference type="PROSITE" id="PS01124">
    <property type="entry name" value="HTH_ARAC_FAMILY_2"/>
    <property type="match status" value="1"/>
</dbReference>
<dbReference type="InterPro" id="IPR036097">
    <property type="entry name" value="HisK_dim/P_sf"/>
</dbReference>
<dbReference type="EMBL" id="VULT01000031">
    <property type="protein sequence ID" value="MSS18726.1"/>
    <property type="molecule type" value="Genomic_DNA"/>
</dbReference>
<dbReference type="InterPro" id="IPR025997">
    <property type="entry name" value="SBP_2_dom"/>
</dbReference>
<keyword evidence="6" id="KW-0804">Transcription</keyword>
<evidence type="ECO:0000256" key="5">
    <source>
        <dbReference type="ARBA" id="ARBA00023125"/>
    </source>
</evidence>
<evidence type="ECO:0000256" key="8">
    <source>
        <dbReference type="SAM" id="Phobius"/>
    </source>
</evidence>
<dbReference type="InterPro" id="IPR009057">
    <property type="entry name" value="Homeodomain-like_sf"/>
</dbReference>
<dbReference type="InterPro" id="IPR011006">
    <property type="entry name" value="CheY-like_superfamily"/>
</dbReference>
<feature type="domain" description="Response regulatory" evidence="10">
    <location>
        <begin position="479"/>
        <end position="594"/>
    </location>
</feature>
<dbReference type="PROSITE" id="PS50110">
    <property type="entry name" value="RESPONSE_REGULATORY"/>
    <property type="match status" value="1"/>
</dbReference>
<dbReference type="PRINTS" id="PR00032">
    <property type="entry name" value="HTHARAC"/>
</dbReference>
<keyword evidence="12" id="KW-1185">Reference proteome</keyword>
<dbReference type="InterPro" id="IPR020449">
    <property type="entry name" value="Tscrpt_reg_AraC-type_HTH"/>
</dbReference>
<evidence type="ECO:0000256" key="4">
    <source>
        <dbReference type="ARBA" id="ARBA00023015"/>
    </source>
</evidence>
<dbReference type="SMART" id="SM00388">
    <property type="entry name" value="HisKA"/>
    <property type="match status" value="1"/>
</dbReference>
<dbReference type="Gene3D" id="3.40.50.2300">
    <property type="match status" value="3"/>
</dbReference>
<dbReference type="SUPFAM" id="SSF52172">
    <property type="entry name" value="CheY-like"/>
    <property type="match status" value="1"/>
</dbReference>
<dbReference type="Pfam" id="PF00512">
    <property type="entry name" value="HisKA"/>
    <property type="match status" value="1"/>
</dbReference>
<organism evidence="11 12">
    <name type="scientific">Sodaliphilus pleomorphus</name>
    <dbReference type="NCBI Taxonomy" id="2606626"/>
    <lineage>
        <taxon>Bacteria</taxon>
        <taxon>Pseudomonadati</taxon>
        <taxon>Bacteroidota</taxon>
        <taxon>Bacteroidia</taxon>
        <taxon>Bacteroidales</taxon>
        <taxon>Muribaculaceae</taxon>
        <taxon>Sodaliphilus</taxon>
    </lineage>
</organism>
<evidence type="ECO:0000259" key="10">
    <source>
        <dbReference type="PROSITE" id="PS50110"/>
    </source>
</evidence>
<evidence type="ECO:0000256" key="1">
    <source>
        <dbReference type="ARBA" id="ARBA00000085"/>
    </source>
</evidence>
<dbReference type="CDD" id="cd17574">
    <property type="entry name" value="REC_OmpR"/>
    <property type="match status" value="1"/>
</dbReference>
<dbReference type="SUPFAM" id="SSF46689">
    <property type="entry name" value="Homeodomain-like"/>
    <property type="match status" value="1"/>
</dbReference>
<evidence type="ECO:0000313" key="11">
    <source>
        <dbReference type="EMBL" id="MSS18726.1"/>
    </source>
</evidence>
<evidence type="ECO:0000256" key="3">
    <source>
        <dbReference type="ARBA" id="ARBA00022553"/>
    </source>
</evidence>
<dbReference type="Pfam" id="PF00072">
    <property type="entry name" value="Response_reg"/>
    <property type="match status" value="1"/>
</dbReference>
<evidence type="ECO:0000313" key="12">
    <source>
        <dbReference type="Proteomes" id="UP000483362"/>
    </source>
</evidence>
<keyword evidence="8" id="KW-0812">Transmembrane</keyword>
<dbReference type="GO" id="GO:0000155">
    <property type="term" value="F:phosphorelay sensor kinase activity"/>
    <property type="evidence" value="ECO:0007669"/>
    <property type="project" value="InterPro"/>
</dbReference>
<dbReference type="PANTHER" id="PTHR43547:SF2">
    <property type="entry name" value="HYBRID SIGNAL TRANSDUCTION HISTIDINE KINASE C"/>
    <property type="match status" value="1"/>
</dbReference>
<keyword evidence="8" id="KW-0472">Membrane</keyword>
<name>A0A6L5XGU6_9BACT</name>
<dbReference type="SMART" id="SM00448">
    <property type="entry name" value="REC"/>
    <property type="match status" value="1"/>
</dbReference>
<dbReference type="SUPFAM" id="SSF47384">
    <property type="entry name" value="Homodimeric domain of signal transducing histidine kinase"/>
    <property type="match status" value="1"/>
</dbReference>
<keyword evidence="3 7" id="KW-0597">Phosphoprotein</keyword>
<feature type="modified residue" description="4-aspartylphosphate" evidence="7">
    <location>
        <position position="527"/>
    </location>
</feature>
<dbReference type="Proteomes" id="UP000483362">
    <property type="component" value="Unassembled WGS sequence"/>
</dbReference>
<dbReference type="CDD" id="cd06308">
    <property type="entry name" value="PBP1_sensor_kinase-like"/>
    <property type="match status" value="1"/>
</dbReference>
<evidence type="ECO:0000256" key="2">
    <source>
        <dbReference type="ARBA" id="ARBA00012438"/>
    </source>
</evidence>
<dbReference type="EC" id="2.7.13.3" evidence="2"/>
<dbReference type="Gene3D" id="1.10.287.130">
    <property type="match status" value="1"/>
</dbReference>
<dbReference type="Pfam" id="PF12833">
    <property type="entry name" value="HTH_18"/>
    <property type="match status" value="1"/>
</dbReference>
<evidence type="ECO:0000256" key="7">
    <source>
        <dbReference type="PROSITE-ProRule" id="PRU00169"/>
    </source>
</evidence>
<comment type="caution">
    <text evidence="11">The sequence shown here is derived from an EMBL/GenBank/DDBJ whole genome shotgun (WGS) entry which is preliminary data.</text>
</comment>
<dbReference type="Gene3D" id="1.10.10.60">
    <property type="entry name" value="Homeodomain-like"/>
    <property type="match status" value="1"/>
</dbReference>
<feature type="transmembrane region" description="Helical" evidence="8">
    <location>
        <begin position="339"/>
        <end position="362"/>
    </location>
</feature>
<feature type="domain" description="HTH araC/xylS-type" evidence="9">
    <location>
        <begin position="630"/>
        <end position="729"/>
    </location>
</feature>
<dbReference type="PANTHER" id="PTHR43547">
    <property type="entry name" value="TWO-COMPONENT HISTIDINE KINASE"/>
    <property type="match status" value="1"/>
</dbReference>
<dbReference type="InterPro" id="IPR003661">
    <property type="entry name" value="HisK_dim/P_dom"/>
</dbReference>
<keyword evidence="8" id="KW-1133">Transmembrane helix</keyword>
<comment type="catalytic activity">
    <reaction evidence="1">
        <text>ATP + protein L-histidine = ADP + protein N-phospho-L-histidine.</text>
        <dbReference type="EC" id="2.7.13.3"/>
    </reaction>
</comment>
<gene>
    <name evidence="11" type="ORF">FYJ29_13305</name>
</gene>
<protein>
    <recommendedName>
        <fullName evidence="2">histidine kinase</fullName>
        <ecNumber evidence="2">2.7.13.3</ecNumber>
    </recommendedName>
</protein>
<evidence type="ECO:0000256" key="6">
    <source>
        <dbReference type="ARBA" id="ARBA00023163"/>
    </source>
</evidence>
<dbReference type="GO" id="GO:0043565">
    <property type="term" value="F:sequence-specific DNA binding"/>
    <property type="evidence" value="ECO:0007669"/>
    <property type="project" value="InterPro"/>
</dbReference>
<sequence length="731" mass="81851">MIFMIAILAIAIATGCTSHEYYKYKIGVSQCVGGRWRDKVNNEMLSAQHLYDTDVKVCITNADNNTQVQIQQVDSLIDAGMDLIVVSPNEYKHLAQCIERAKQKGIPVILFERKAATNDYTAFIGGDNVEAGRVMGNYAVQLCNDSMRLQRKPVVLEITGHLVMSPDRERYEGFSGVMKKHPEVDFRHIETDWTKEAAYAATKKWLQENKPLDVVFCQNDLASLGAYKAARELGKEKDIYFLGIDALPGEGIDAVQQGQLAASYIYPTHGEEIIALALKILEGKHYKRSNVLKSTMVTPQNVDEIALYAQSLAQQSNYLVTIQNKLENYLGLYHTQRTLLAVTLAAAVLLLIAVLLVWRAIVATRRANRKYKALSKEQKIFYTNASHQLRTPLTLIIGPLRQLLANNKLNQDDRNALGMVERNATQLQQLVTNVLQFHQDVQQQPGEENTVNPQEKSHRAVQDGRHDIIVRDQGDELASVLIIDDNDDMRQYLRTLLLDDYYVLEASDGQSGLKLAREAIPDLVVSDVMMPVMDGLTLCRKLKSDSLTSHIPVILLTARSTVQQHAEGLGQGADAYLTKPFSAEVLMAHISSLLANRKRLKDFYASNETMSLTDNVAARGLTTPDKKFMDALRDAIVKNMGNSKLKMDDLGIDMGISRVQLYRKVKALTGLSPVELLREMRLQRANKLLKTTGKTVSEVAYEVGFGTPGYFSSCFKKQYGKYPTEIRDENS</sequence>
<keyword evidence="5" id="KW-0238">DNA-binding</keyword>
<accession>A0A6L5XGU6</accession>
<evidence type="ECO:0000259" key="9">
    <source>
        <dbReference type="PROSITE" id="PS01124"/>
    </source>
</evidence>
<dbReference type="CDD" id="cd00082">
    <property type="entry name" value="HisKA"/>
    <property type="match status" value="1"/>
</dbReference>
<dbReference type="SUPFAM" id="SSF53822">
    <property type="entry name" value="Periplasmic binding protein-like I"/>
    <property type="match status" value="1"/>
</dbReference>
<keyword evidence="4" id="KW-0805">Transcription regulation</keyword>
<dbReference type="InterPro" id="IPR001789">
    <property type="entry name" value="Sig_transdc_resp-reg_receiver"/>
</dbReference>
<dbReference type="Pfam" id="PF13407">
    <property type="entry name" value="Peripla_BP_4"/>
    <property type="match status" value="1"/>
</dbReference>
<reference evidence="11 12" key="1">
    <citation type="submission" date="2019-08" db="EMBL/GenBank/DDBJ databases">
        <title>In-depth cultivation of the pig gut microbiome towards novel bacterial diversity and tailored functional studies.</title>
        <authorList>
            <person name="Wylensek D."/>
            <person name="Hitch T.C.A."/>
            <person name="Clavel T."/>
        </authorList>
    </citation>
    <scope>NUCLEOTIDE SEQUENCE [LARGE SCALE GENOMIC DNA]</scope>
    <source>
        <strain evidence="11 12">Oil-RF-744-WCA-WT-10</strain>
    </source>
</reference>
<dbReference type="SMART" id="SM00342">
    <property type="entry name" value="HTH_ARAC"/>
    <property type="match status" value="1"/>
</dbReference>